<dbReference type="PROSITE" id="PS50109">
    <property type="entry name" value="HIS_KIN"/>
    <property type="match status" value="1"/>
</dbReference>
<feature type="transmembrane region" description="Helical" evidence="9">
    <location>
        <begin position="12"/>
        <end position="32"/>
    </location>
</feature>
<evidence type="ECO:0000256" key="8">
    <source>
        <dbReference type="SAM" id="Coils"/>
    </source>
</evidence>
<dbReference type="PROSITE" id="PS50885">
    <property type="entry name" value="HAMP"/>
    <property type="match status" value="1"/>
</dbReference>
<dbReference type="SMART" id="SM00388">
    <property type="entry name" value="HisKA"/>
    <property type="match status" value="1"/>
</dbReference>
<dbReference type="PANTHER" id="PTHR45453">
    <property type="entry name" value="PHOSPHATE REGULON SENSOR PROTEIN PHOR"/>
    <property type="match status" value="1"/>
</dbReference>
<dbReference type="SUPFAM" id="SSF158472">
    <property type="entry name" value="HAMP domain-like"/>
    <property type="match status" value="1"/>
</dbReference>
<evidence type="ECO:0000313" key="13">
    <source>
        <dbReference type="Proteomes" id="UP001276902"/>
    </source>
</evidence>
<dbReference type="Pfam" id="PF00672">
    <property type="entry name" value="HAMP"/>
    <property type="match status" value="1"/>
</dbReference>
<dbReference type="PRINTS" id="PR00344">
    <property type="entry name" value="BCTRLSENSOR"/>
</dbReference>
<dbReference type="RefSeq" id="WP_320883608.1">
    <property type="nucleotide sequence ID" value="NZ_BAABZA010000006.1"/>
</dbReference>
<dbReference type="GO" id="GO:0016036">
    <property type="term" value="P:cellular response to phosphate starvation"/>
    <property type="evidence" value="ECO:0007669"/>
    <property type="project" value="TreeGrafter"/>
</dbReference>
<dbReference type="Gene3D" id="1.10.287.130">
    <property type="match status" value="1"/>
</dbReference>
<keyword evidence="5" id="KW-0808">Transferase</keyword>
<dbReference type="AlphaFoldDB" id="A0AB35URZ6"/>
<evidence type="ECO:0000259" key="10">
    <source>
        <dbReference type="PROSITE" id="PS50109"/>
    </source>
</evidence>
<dbReference type="GO" id="GO:0005886">
    <property type="term" value="C:plasma membrane"/>
    <property type="evidence" value="ECO:0007669"/>
    <property type="project" value="TreeGrafter"/>
</dbReference>
<proteinExistence type="predicted"/>
<dbReference type="GO" id="GO:0000155">
    <property type="term" value="F:phosphorelay sensor kinase activity"/>
    <property type="evidence" value="ECO:0007669"/>
    <property type="project" value="InterPro"/>
</dbReference>
<dbReference type="InterPro" id="IPR004358">
    <property type="entry name" value="Sig_transdc_His_kin-like_C"/>
</dbReference>
<feature type="domain" description="Histidine kinase" evidence="10">
    <location>
        <begin position="264"/>
        <end position="479"/>
    </location>
</feature>
<reference evidence="12" key="1">
    <citation type="submission" date="2022-03" db="EMBL/GenBank/DDBJ databases">
        <title>First case of bacteraemia caused by Dielma fastidiosa in a patient hospitalised with diverticulitis.</title>
        <authorList>
            <person name="Forman-Ankjaer B."/>
            <person name="Hvid-Jensen F."/>
            <person name="Kobel C.M."/>
            <person name="Greve T."/>
        </authorList>
    </citation>
    <scope>NUCLEOTIDE SEQUENCE</scope>
    <source>
        <strain evidence="12">AUH_DF_2021</strain>
    </source>
</reference>
<dbReference type="PANTHER" id="PTHR45453:SF3">
    <property type="entry name" value="HISTIDINE KINASE"/>
    <property type="match status" value="1"/>
</dbReference>
<dbReference type="Proteomes" id="UP001276902">
    <property type="component" value="Unassembled WGS sequence"/>
</dbReference>
<accession>A0AB35URZ6</accession>
<comment type="subcellular location">
    <subcellularLocation>
        <location evidence="2">Membrane</location>
    </subcellularLocation>
</comment>
<dbReference type="GO" id="GO:0004721">
    <property type="term" value="F:phosphoprotein phosphatase activity"/>
    <property type="evidence" value="ECO:0007669"/>
    <property type="project" value="TreeGrafter"/>
</dbReference>
<evidence type="ECO:0000256" key="4">
    <source>
        <dbReference type="ARBA" id="ARBA00022553"/>
    </source>
</evidence>
<keyword evidence="9" id="KW-0812">Transmembrane</keyword>
<dbReference type="InterPro" id="IPR003661">
    <property type="entry name" value="HisK_dim/P_dom"/>
</dbReference>
<dbReference type="SUPFAM" id="SSF47384">
    <property type="entry name" value="Homodimeric domain of signal transducing histidine kinase"/>
    <property type="match status" value="1"/>
</dbReference>
<dbReference type="Gene3D" id="3.30.565.10">
    <property type="entry name" value="Histidine kinase-like ATPase, C-terminal domain"/>
    <property type="match status" value="1"/>
</dbReference>
<dbReference type="SMART" id="SM00304">
    <property type="entry name" value="HAMP"/>
    <property type="match status" value="1"/>
</dbReference>
<dbReference type="EC" id="2.7.13.3" evidence="3"/>
<comment type="caution">
    <text evidence="12">The sequence shown here is derived from an EMBL/GenBank/DDBJ whole genome shotgun (WGS) entry which is preliminary data.</text>
</comment>
<keyword evidence="8" id="KW-0175">Coiled coil</keyword>
<keyword evidence="9" id="KW-1133">Transmembrane helix</keyword>
<dbReference type="InterPro" id="IPR036097">
    <property type="entry name" value="HisK_dim/P_sf"/>
</dbReference>
<evidence type="ECO:0000313" key="12">
    <source>
        <dbReference type="EMBL" id="MDY5168266.1"/>
    </source>
</evidence>
<dbReference type="Pfam" id="PF02518">
    <property type="entry name" value="HATPase_c"/>
    <property type="match status" value="1"/>
</dbReference>
<dbReference type="Gene3D" id="6.10.340.10">
    <property type="match status" value="1"/>
</dbReference>
<name>A0AB35URZ6_9FIRM</name>
<sequence>MIKAIKSNLSLKVFMITFVLLMSASMLTYLFISWTMPITYKAAQSEVLSADAEALAAALNQHTLEESAQLLEEFSQRHSVEVQLSDNQGNLLTPAKDKTFDSKYNAFLLTDDLESIDIAPSDEIDTAVGFSFTFKGDSTTYTLIAKGSMKAVNQAVEALKKTWPWLVLSVFIISILSSWFYSRYLTRPIVQISAIARKMSELEFDWRCDDKRRDEIGSLGGSLNELSERLSEAMNELKRTNQALQADINRERELEEQRLAFFTAVSHELKTPLTVLKGQLEGMSDGIGVYADRDKYLRRSLRVVNRMEELVAQIVAVSKMEKNDFDLQKDHFDLGLLCRECIEACHELALSRHDQWECVIEKELMVVGNRALMEKALDNILCNAIVYSPMHAKITVCVYQKEHFINFECTNSDTEISAASLPHLFEAFYRVEQSRSRSSGGSGLGLYLVKLIADAHHAQAAIQNTAKGVCFTLSFPLIMNELKQDQ</sequence>
<dbReference type="InterPro" id="IPR003660">
    <property type="entry name" value="HAMP_dom"/>
</dbReference>
<dbReference type="SMART" id="SM00387">
    <property type="entry name" value="HATPase_c"/>
    <property type="match status" value="1"/>
</dbReference>
<dbReference type="InterPro" id="IPR005467">
    <property type="entry name" value="His_kinase_dom"/>
</dbReference>
<evidence type="ECO:0000259" key="11">
    <source>
        <dbReference type="PROSITE" id="PS50885"/>
    </source>
</evidence>
<keyword evidence="9" id="KW-0472">Membrane</keyword>
<keyword evidence="4" id="KW-0597">Phosphoprotein</keyword>
<evidence type="ECO:0000256" key="1">
    <source>
        <dbReference type="ARBA" id="ARBA00000085"/>
    </source>
</evidence>
<dbReference type="InterPro" id="IPR036890">
    <property type="entry name" value="HATPase_C_sf"/>
</dbReference>
<gene>
    <name evidence="12" type="ORF">MQE39_09075</name>
</gene>
<evidence type="ECO:0000256" key="6">
    <source>
        <dbReference type="ARBA" id="ARBA00022777"/>
    </source>
</evidence>
<dbReference type="Pfam" id="PF00512">
    <property type="entry name" value="HisKA"/>
    <property type="match status" value="1"/>
</dbReference>
<dbReference type="InterPro" id="IPR003594">
    <property type="entry name" value="HATPase_dom"/>
</dbReference>
<dbReference type="InterPro" id="IPR050351">
    <property type="entry name" value="BphY/WalK/GraS-like"/>
</dbReference>
<feature type="coiled-coil region" evidence="8">
    <location>
        <begin position="223"/>
        <end position="257"/>
    </location>
</feature>
<evidence type="ECO:0000256" key="7">
    <source>
        <dbReference type="ARBA" id="ARBA00023012"/>
    </source>
</evidence>
<dbReference type="CDD" id="cd00082">
    <property type="entry name" value="HisKA"/>
    <property type="match status" value="1"/>
</dbReference>
<evidence type="ECO:0000256" key="2">
    <source>
        <dbReference type="ARBA" id="ARBA00004370"/>
    </source>
</evidence>
<dbReference type="CDD" id="cd06225">
    <property type="entry name" value="HAMP"/>
    <property type="match status" value="1"/>
</dbReference>
<keyword evidence="7" id="KW-0902">Two-component regulatory system</keyword>
<comment type="catalytic activity">
    <reaction evidence="1">
        <text>ATP + protein L-histidine = ADP + protein N-phospho-L-histidine.</text>
        <dbReference type="EC" id="2.7.13.3"/>
    </reaction>
</comment>
<keyword evidence="6 12" id="KW-0418">Kinase</keyword>
<organism evidence="12 13">
    <name type="scientific">Dielma fastidiosa</name>
    <dbReference type="NCBI Taxonomy" id="1034346"/>
    <lineage>
        <taxon>Bacteria</taxon>
        <taxon>Bacillati</taxon>
        <taxon>Bacillota</taxon>
        <taxon>Erysipelotrichia</taxon>
        <taxon>Erysipelotrichales</taxon>
        <taxon>Erysipelotrichaceae</taxon>
        <taxon>Dielma</taxon>
    </lineage>
</organism>
<feature type="domain" description="HAMP" evidence="11">
    <location>
        <begin position="183"/>
        <end position="235"/>
    </location>
</feature>
<evidence type="ECO:0000256" key="3">
    <source>
        <dbReference type="ARBA" id="ARBA00012438"/>
    </source>
</evidence>
<evidence type="ECO:0000256" key="5">
    <source>
        <dbReference type="ARBA" id="ARBA00022679"/>
    </source>
</evidence>
<evidence type="ECO:0000256" key="9">
    <source>
        <dbReference type="SAM" id="Phobius"/>
    </source>
</evidence>
<dbReference type="EMBL" id="JALDAW010000013">
    <property type="protein sequence ID" value="MDY5168266.1"/>
    <property type="molecule type" value="Genomic_DNA"/>
</dbReference>
<dbReference type="SUPFAM" id="SSF55874">
    <property type="entry name" value="ATPase domain of HSP90 chaperone/DNA topoisomerase II/histidine kinase"/>
    <property type="match status" value="1"/>
</dbReference>
<protein>
    <recommendedName>
        <fullName evidence="3">histidine kinase</fullName>
        <ecNumber evidence="3">2.7.13.3</ecNumber>
    </recommendedName>
</protein>